<name>A0A9Q1HE18_HOLLE</name>
<keyword evidence="3" id="KW-1185">Reference proteome</keyword>
<dbReference type="OrthoDB" id="8123886at2759"/>
<feature type="compositionally biased region" description="Pro residues" evidence="1">
    <location>
        <begin position="175"/>
        <end position="187"/>
    </location>
</feature>
<gene>
    <name evidence="2" type="ORF">HOLleu_09310</name>
</gene>
<reference evidence="2" key="1">
    <citation type="submission" date="2021-10" db="EMBL/GenBank/DDBJ databases">
        <title>Tropical sea cucumber genome reveals ecological adaptation and Cuvierian tubules defense mechanism.</title>
        <authorList>
            <person name="Chen T."/>
        </authorList>
    </citation>
    <scope>NUCLEOTIDE SEQUENCE</scope>
    <source>
        <strain evidence="2">Nanhai2018</strain>
        <tissue evidence="2">Muscle</tissue>
    </source>
</reference>
<accession>A0A9Q1HE18</accession>
<evidence type="ECO:0000256" key="1">
    <source>
        <dbReference type="SAM" id="MobiDB-lite"/>
    </source>
</evidence>
<comment type="caution">
    <text evidence="2">The sequence shown here is derived from an EMBL/GenBank/DDBJ whole genome shotgun (WGS) entry which is preliminary data.</text>
</comment>
<feature type="region of interest" description="Disordered" evidence="1">
    <location>
        <begin position="272"/>
        <end position="301"/>
    </location>
</feature>
<evidence type="ECO:0000313" key="2">
    <source>
        <dbReference type="EMBL" id="KAJ8046122.1"/>
    </source>
</evidence>
<dbReference type="Proteomes" id="UP001152320">
    <property type="component" value="Chromosome 3"/>
</dbReference>
<evidence type="ECO:0000313" key="3">
    <source>
        <dbReference type="Proteomes" id="UP001152320"/>
    </source>
</evidence>
<feature type="region of interest" description="Disordered" evidence="1">
    <location>
        <begin position="170"/>
        <end position="198"/>
    </location>
</feature>
<organism evidence="2 3">
    <name type="scientific">Holothuria leucospilota</name>
    <name type="common">Black long sea cucumber</name>
    <name type="synonym">Mertensiothuria leucospilota</name>
    <dbReference type="NCBI Taxonomy" id="206669"/>
    <lineage>
        <taxon>Eukaryota</taxon>
        <taxon>Metazoa</taxon>
        <taxon>Echinodermata</taxon>
        <taxon>Eleutherozoa</taxon>
        <taxon>Echinozoa</taxon>
        <taxon>Holothuroidea</taxon>
        <taxon>Aspidochirotacea</taxon>
        <taxon>Aspidochirotida</taxon>
        <taxon>Holothuriidae</taxon>
        <taxon>Holothuria</taxon>
    </lineage>
</organism>
<protein>
    <submittedName>
        <fullName evidence="2">Uncharacterized protein</fullName>
    </submittedName>
</protein>
<dbReference type="AlphaFoldDB" id="A0A9Q1HE18"/>
<feature type="compositionally biased region" description="Polar residues" evidence="1">
    <location>
        <begin position="1"/>
        <end position="15"/>
    </location>
</feature>
<feature type="compositionally biased region" description="Basic and acidic residues" evidence="1">
    <location>
        <begin position="36"/>
        <end position="56"/>
    </location>
</feature>
<dbReference type="EMBL" id="JAIZAY010000003">
    <property type="protein sequence ID" value="KAJ8046122.1"/>
    <property type="molecule type" value="Genomic_DNA"/>
</dbReference>
<proteinExistence type="predicted"/>
<sequence>MKENRTSLTGTSQEGTRPPLQTPSHPRLTSHRLSKSHRDSLLHQRQPPDRPSHRNQDIQRRINKEEERPGPIEGVIVGLHPEITTEEVIEELRGNPNHLDPCSFRRFYQKRTKTQTWKGCNHRKTCLCCAGHHALADCPTPRDSPKCANCRRSHIASYRGCLKFIRATEEAAKKTPPPPKTPRPFPPVTTSNPLKEDLQKKQDSAIEDMKKRHQEQIEAIRTQHRITIERIEESNMQLFHQLREDRTAQLNKMKGRITHFLGDVLTTLIPQKGDTAPSDLRKDLPSTSAESERNYSRSHQRLRRRCPSMVFHLLCKHALK</sequence>
<feature type="region of interest" description="Disordered" evidence="1">
    <location>
        <begin position="1"/>
        <end position="56"/>
    </location>
</feature>
<feature type="compositionally biased region" description="Basic and acidic residues" evidence="1">
    <location>
        <begin position="279"/>
        <end position="295"/>
    </location>
</feature>